<feature type="region of interest" description="Disordered" evidence="4">
    <location>
        <begin position="1"/>
        <end position="36"/>
    </location>
</feature>
<dbReference type="Gene3D" id="2.40.50.140">
    <property type="entry name" value="Nucleic acid-binding proteins"/>
    <property type="match status" value="1"/>
</dbReference>
<dbReference type="SUPFAM" id="SSF50249">
    <property type="entry name" value="Nucleic acid-binding proteins"/>
    <property type="match status" value="1"/>
</dbReference>
<keyword evidence="1 3" id="KW-0820">tRNA-binding</keyword>
<dbReference type="Proteomes" id="UP000289022">
    <property type="component" value="Unassembled WGS sequence"/>
</dbReference>
<evidence type="ECO:0000313" key="7">
    <source>
        <dbReference type="Proteomes" id="UP000289022"/>
    </source>
</evidence>
<feature type="non-terminal residue" evidence="6">
    <location>
        <position position="102"/>
    </location>
</feature>
<dbReference type="PANTHER" id="PTHR11586">
    <property type="entry name" value="TRNA-AMINOACYLATION COFACTOR ARC1 FAMILY MEMBER"/>
    <property type="match status" value="1"/>
</dbReference>
<reference evidence="6 7" key="1">
    <citation type="submission" date="2018-11" db="EMBL/GenBank/DDBJ databases">
        <title>Genetic determinants and prediction of antibiotic resistance phenotypes in Helicobacter pylori.</title>
        <authorList>
            <person name="Wagner K."/>
        </authorList>
    </citation>
    <scope>NUCLEOTIDE SEQUENCE [LARGE SCALE GENOMIC DNA]</scope>
    <source>
        <strain evidence="6 7">ZH70</strain>
    </source>
</reference>
<dbReference type="PROSITE" id="PS50886">
    <property type="entry name" value="TRBD"/>
    <property type="match status" value="1"/>
</dbReference>
<evidence type="ECO:0000256" key="4">
    <source>
        <dbReference type="SAM" id="MobiDB-lite"/>
    </source>
</evidence>
<evidence type="ECO:0000313" key="6">
    <source>
        <dbReference type="EMBL" id="RVZ17215.1"/>
    </source>
</evidence>
<sequence length="102" mass="11839">PLFSKMEKIEKTDKREKEAPPEKAEKKEKEKAQPQQENYISIEDFKKVEIKVGLIKEAQRIEKSNKLLRLKVDLGENRLRQIISGIALDYEPESLVGKMVCV</sequence>
<dbReference type="AlphaFoldDB" id="A0A438W262"/>
<evidence type="ECO:0000256" key="3">
    <source>
        <dbReference type="PROSITE-ProRule" id="PRU00209"/>
    </source>
</evidence>
<evidence type="ECO:0000259" key="5">
    <source>
        <dbReference type="PROSITE" id="PS50886"/>
    </source>
</evidence>
<dbReference type="InterPro" id="IPR012340">
    <property type="entry name" value="NA-bd_OB-fold"/>
</dbReference>
<dbReference type="EMBL" id="RJGP01001398">
    <property type="protein sequence ID" value="RVZ17215.1"/>
    <property type="molecule type" value="Genomic_DNA"/>
</dbReference>
<evidence type="ECO:0000256" key="2">
    <source>
        <dbReference type="ARBA" id="ARBA00022884"/>
    </source>
</evidence>
<accession>A0A438W262</accession>
<protein>
    <submittedName>
        <fullName evidence="6">Methionine--tRNA ligase</fullName>
    </submittedName>
</protein>
<name>A0A438W262_HELPX</name>
<feature type="domain" description="TRNA-binding" evidence="5">
    <location>
        <begin position="44"/>
        <end position="102"/>
    </location>
</feature>
<dbReference type="GO" id="GO:0000049">
    <property type="term" value="F:tRNA binding"/>
    <property type="evidence" value="ECO:0007669"/>
    <property type="project" value="UniProtKB-UniRule"/>
</dbReference>
<dbReference type="InterPro" id="IPR002547">
    <property type="entry name" value="tRNA-bd_dom"/>
</dbReference>
<comment type="caution">
    <text evidence="6">The sequence shown here is derived from an EMBL/GenBank/DDBJ whole genome shotgun (WGS) entry which is preliminary data.</text>
</comment>
<dbReference type="Pfam" id="PF01588">
    <property type="entry name" value="tRNA_bind"/>
    <property type="match status" value="1"/>
</dbReference>
<dbReference type="GO" id="GO:0016874">
    <property type="term" value="F:ligase activity"/>
    <property type="evidence" value="ECO:0007669"/>
    <property type="project" value="UniProtKB-KW"/>
</dbReference>
<dbReference type="PANTHER" id="PTHR11586:SF37">
    <property type="entry name" value="TRNA-BINDING DOMAIN-CONTAINING PROTEIN"/>
    <property type="match status" value="1"/>
</dbReference>
<organism evidence="6 7">
    <name type="scientific">Helicobacter pylori</name>
    <name type="common">Campylobacter pylori</name>
    <dbReference type="NCBI Taxonomy" id="210"/>
    <lineage>
        <taxon>Bacteria</taxon>
        <taxon>Pseudomonadati</taxon>
        <taxon>Campylobacterota</taxon>
        <taxon>Epsilonproteobacteria</taxon>
        <taxon>Campylobacterales</taxon>
        <taxon>Helicobacteraceae</taxon>
        <taxon>Helicobacter</taxon>
    </lineage>
</organism>
<keyword evidence="2 3" id="KW-0694">RNA-binding</keyword>
<feature type="non-terminal residue" evidence="6">
    <location>
        <position position="1"/>
    </location>
</feature>
<proteinExistence type="predicted"/>
<evidence type="ECO:0000256" key="1">
    <source>
        <dbReference type="ARBA" id="ARBA00022555"/>
    </source>
</evidence>
<dbReference type="InterPro" id="IPR051270">
    <property type="entry name" value="Tyrosine-tRNA_ligase_regulator"/>
</dbReference>
<feature type="compositionally biased region" description="Basic and acidic residues" evidence="4">
    <location>
        <begin position="1"/>
        <end position="32"/>
    </location>
</feature>
<gene>
    <name evidence="6" type="ORF">EC518_13910</name>
</gene>
<keyword evidence="6" id="KW-0436">Ligase</keyword>